<dbReference type="CDD" id="cd17020">
    <property type="entry name" value="T3SC_IA_ShcM-like"/>
    <property type="match status" value="1"/>
</dbReference>
<sequence length="171" mass="19590">MQKGYIMEKDTPYRRLLDDLCQRANISTSDHREDFYYVADIKVDDVDFSLMPGSDDNAGALLFFSDFGLIPVEFETIAMRRLLEANLVMMGVGRPNFGINFSTGHVLLSGSVQIAGMDGEKLLAMLRHYASKANTWRQSYFMLYEERQKTASSSPERNRMLKQFERASTNF</sequence>
<reference evidence="1" key="1">
    <citation type="submission" date="2023-04" db="EMBL/GenBank/DDBJ databases">
        <title>Description of first Herbaspirillum huttiense subsp. nephrolepsisexaltata and Herbaspirillum huttiense subsp. lycopersicon.</title>
        <authorList>
            <person name="Poudel M."/>
            <person name="Sharma A."/>
            <person name="Goss E."/>
            <person name="Tapia J.H."/>
            <person name="Harmon C.M."/>
            <person name="Jones J.B."/>
        </authorList>
    </citation>
    <scope>NUCLEOTIDE SEQUENCE</scope>
    <source>
        <strain evidence="1">G21-1742</strain>
    </source>
</reference>
<name>A0AAJ2HAB8_9BURK</name>
<proteinExistence type="predicted"/>
<accession>A0AAJ2HAB8</accession>
<evidence type="ECO:0000313" key="1">
    <source>
        <dbReference type="EMBL" id="MDR9839842.1"/>
    </source>
</evidence>
<dbReference type="EMBL" id="JAVLSM010000035">
    <property type="protein sequence ID" value="MDR9839842.1"/>
    <property type="molecule type" value="Genomic_DNA"/>
</dbReference>
<dbReference type="AlphaFoldDB" id="A0AAJ2HAB8"/>
<protein>
    <submittedName>
        <fullName evidence="1">CesT family type III secretion system chaperone</fullName>
    </submittedName>
</protein>
<evidence type="ECO:0000313" key="2">
    <source>
        <dbReference type="Proteomes" id="UP001246152"/>
    </source>
</evidence>
<dbReference type="SUPFAM" id="SSF69635">
    <property type="entry name" value="Type III secretory system chaperone-like"/>
    <property type="match status" value="1"/>
</dbReference>
<gene>
    <name evidence="1" type="ORF">RI046_29380</name>
</gene>
<dbReference type="Proteomes" id="UP001246152">
    <property type="component" value="Unassembled WGS sequence"/>
</dbReference>
<dbReference type="Pfam" id="PF05932">
    <property type="entry name" value="CesT"/>
    <property type="match status" value="1"/>
</dbReference>
<dbReference type="InterPro" id="IPR010261">
    <property type="entry name" value="Tir_chaperone"/>
</dbReference>
<organism evidence="1 2">
    <name type="scientific">Herbaspirillum huttiense</name>
    <dbReference type="NCBI Taxonomy" id="863372"/>
    <lineage>
        <taxon>Bacteria</taxon>
        <taxon>Pseudomonadati</taxon>
        <taxon>Pseudomonadota</taxon>
        <taxon>Betaproteobacteria</taxon>
        <taxon>Burkholderiales</taxon>
        <taxon>Oxalobacteraceae</taxon>
        <taxon>Herbaspirillum</taxon>
    </lineage>
</organism>
<comment type="caution">
    <text evidence="1">The sequence shown here is derived from an EMBL/GenBank/DDBJ whole genome shotgun (WGS) entry which is preliminary data.</text>
</comment>
<dbReference type="GO" id="GO:0030254">
    <property type="term" value="P:protein secretion by the type III secretion system"/>
    <property type="evidence" value="ECO:0007669"/>
    <property type="project" value="InterPro"/>
</dbReference>
<dbReference type="Gene3D" id="3.30.1460.10">
    <property type="match status" value="1"/>
</dbReference>